<gene>
    <name evidence="1" type="ORF">BECKLFY1418C_GA0070996_102537</name>
</gene>
<dbReference type="EMBL" id="CAADFN010000025">
    <property type="protein sequence ID" value="VFK16714.1"/>
    <property type="molecule type" value="Genomic_DNA"/>
</dbReference>
<evidence type="ECO:0000313" key="1">
    <source>
        <dbReference type="EMBL" id="VFK16714.1"/>
    </source>
</evidence>
<dbReference type="Pfam" id="PF10963">
    <property type="entry name" value="Phage_TAC_10"/>
    <property type="match status" value="1"/>
</dbReference>
<dbReference type="AlphaFoldDB" id="A0A450WI54"/>
<sequence length="102" mass="11324">MSISNSKKRIELVIECDGENKELCFEVGIRDYNRFVNNVSHDNKVAPAHNFCMQTVVEKDKPALQKILTKPGTCISISGAIIEEYQPDIEVSVKKSGPASID</sequence>
<reference evidence="1" key="1">
    <citation type="submission" date="2019-02" db="EMBL/GenBank/DDBJ databases">
        <authorList>
            <person name="Gruber-Vodicka R. H."/>
            <person name="Seah K. B. B."/>
        </authorList>
    </citation>
    <scope>NUCLEOTIDE SEQUENCE</scope>
    <source>
        <strain evidence="1">BECK_BY7</strain>
    </source>
</reference>
<dbReference type="InterPro" id="IPR024406">
    <property type="entry name" value="TAC-10"/>
</dbReference>
<name>A0A450WI54_9GAMM</name>
<proteinExistence type="predicted"/>
<accession>A0A450WI54</accession>
<protein>
    <submittedName>
        <fullName evidence="1">Phage tail assembly chaperone</fullName>
    </submittedName>
</protein>
<organism evidence="1">
    <name type="scientific">Candidatus Kentrum sp. LFY</name>
    <dbReference type="NCBI Taxonomy" id="2126342"/>
    <lineage>
        <taxon>Bacteria</taxon>
        <taxon>Pseudomonadati</taxon>
        <taxon>Pseudomonadota</taxon>
        <taxon>Gammaproteobacteria</taxon>
        <taxon>Candidatus Kentrum</taxon>
    </lineage>
</organism>